<dbReference type="InterPro" id="IPR001647">
    <property type="entry name" value="HTH_TetR"/>
</dbReference>
<dbReference type="PRINTS" id="PR00455">
    <property type="entry name" value="HTHTETR"/>
</dbReference>
<evidence type="ECO:0000256" key="2">
    <source>
        <dbReference type="ARBA" id="ARBA00023125"/>
    </source>
</evidence>
<keyword evidence="7" id="KW-1185">Reference proteome</keyword>
<sequence length="198" mass="21644">MEPEKGSLRDRKRRRAREAIIAAAHELFAERGFDGVTVADIAERAEVGRATFFRHFGDKQEVVFGATRLQEAARAESARAEAAAPIGDSLDAALSHLRDVVVTFARRLTEHPDAFSRHERLVAAHPELRARSLTKQRRYAETLYALLLRNGAGHETATLAAEIGVACYHAGHTLAEGDPERLAGAVDAAFERLRSPGA</sequence>
<dbReference type="PROSITE" id="PS50977">
    <property type="entry name" value="HTH_TETR_2"/>
    <property type="match status" value="1"/>
</dbReference>
<organism evidence="6 7">
    <name type="scientific">Actinomadura viridis</name>
    <dbReference type="NCBI Taxonomy" id="58110"/>
    <lineage>
        <taxon>Bacteria</taxon>
        <taxon>Bacillati</taxon>
        <taxon>Actinomycetota</taxon>
        <taxon>Actinomycetes</taxon>
        <taxon>Streptosporangiales</taxon>
        <taxon>Thermomonosporaceae</taxon>
        <taxon>Actinomadura</taxon>
    </lineage>
</organism>
<name>A0A931DP40_9ACTN</name>
<dbReference type="AlphaFoldDB" id="A0A931DP40"/>
<accession>A0A931DP40</accession>
<dbReference type="Gene3D" id="1.10.357.10">
    <property type="entry name" value="Tetracycline Repressor, domain 2"/>
    <property type="match status" value="1"/>
</dbReference>
<evidence type="ECO:0000313" key="7">
    <source>
        <dbReference type="Proteomes" id="UP000614047"/>
    </source>
</evidence>
<reference evidence="6" key="1">
    <citation type="submission" date="2020-11" db="EMBL/GenBank/DDBJ databases">
        <title>Sequencing the genomes of 1000 actinobacteria strains.</title>
        <authorList>
            <person name="Klenk H.-P."/>
        </authorList>
    </citation>
    <scope>NUCLEOTIDE SEQUENCE</scope>
    <source>
        <strain evidence="6">DSM 43175</strain>
    </source>
</reference>
<keyword evidence="2 4" id="KW-0238">DNA-binding</keyword>
<dbReference type="PROSITE" id="PS01081">
    <property type="entry name" value="HTH_TETR_1"/>
    <property type="match status" value="1"/>
</dbReference>
<feature type="domain" description="HTH tetR-type" evidence="5">
    <location>
        <begin position="14"/>
        <end position="74"/>
    </location>
</feature>
<dbReference type="EMBL" id="JADOUA010000001">
    <property type="protein sequence ID" value="MBG6091186.1"/>
    <property type="molecule type" value="Genomic_DNA"/>
</dbReference>
<dbReference type="GO" id="GO:0003700">
    <property type="term" value="F:DNA-binding transcription factor activity"/>
    <property type="evidence" value="ECO:0007669"/>
    <property type="project" value="TreeGrafter"/>
</dbReference>
<dbReference type="GO" id="GO:0000976">
    <property type="term" value="F:transcription cis-regulatory region binding"/>
    <property type="evidence" value="ECO:0007669"/>
    <property type="project" value="TreeGrafter"/>
</dbReference>
<dbReference type="RefSeq" id="WP_197013534.1">
    <property type="nucleotide sequence ID" value="NZ_BAABES010000001.1"/>
</dbReference>
<dbReference type="SUPFAM" id="SSF46689">
    <property type="entry name" value="Homeodomain-like"/>
    <property type="match status" value="1"/>
</dbReference>
<gene>
    <name evidence="6" type="ORF">IW256_005299</name>
</gene>
<dbReference type="GO" id="GO:0045892">
    <property type="term" value="P:negative regulation of DNA-templated transcription"/>
    <property type="evidence" value="ECO:0007669"/>
    <property type="project" value="UniProtKB-ARBA"/>
</dbReference>
<keyword evidence="1" id="KW-0805">Transcription regulation</keyword>
<keyword evidence="3" id="KW-0804">Transcription</keyword>
<proteinExistence type="predicted"/>
<comment type="caution">
    <text evidence="6">The sequence shown here is derived from an EMBL/GenBank/DDBJ whole genome shotgun (WGS) entry which is preliminary data.</text>
</comment>
<dbReference type="InterPro" id="IPR009057">
    <property type="entry name" value="Homeodomain-like_sf"/>
</dbReference>
<dbReference type="InterPro" id="IPR050109">
    <property type="entry name" value="HTH-type_TetR-like_transc_reg"/>
</dbReference>
<dbReference type="PANTHER" id="PTHR30055:SF238">
    <property type="entry name" value="MYCOFACTOCIN BIOSYNTHESIS TRANSCRIPTIONAL REGULATOR MFTR-RELATED"/>
    <property type="match status" value="1"/>
</dbReference>
<evidence type="ECO:0000313" key="6">
    <source>
        <dbReference type="EMBL" id="MBG6091186.1"/>
    </source>
</evidence>
<evidence type="ECO:0000256" key="4">
    <source>
        <dbReference type="PROSITE-ProRule" id="PRU00335"/>
    </source>
</evidence>
<evidence type="ECO:0000256" key="3">
    <source>
        <dbReference type="ARBA" id="ARBA00023163"/>
    </source>
</evidence>
<dbReference type="PANTHER" id="PTHR30055">
    <property type="entry name" value="HTH-TYPE TRANSCRIPTIONAL REGULATOR RUTR"/>
    <property type="match status" value="1"/>
</dbReference>
<dbReference type="InterPro" id="IPR023772">
    <property type="entry name" value="DNA-bd_HTH_TetR-type_CS"/>
</dbReference>
<feature type="DNA-binding region" description="H-T-H motif" evidence="4">
    <location>
        <begin position="37"/>
        <end position="56"/>
    </location>
</feature>
<dbReference type="FunFam" id="1.10.10.60:FF:000141">
    <property type="entry name" value="TetR family transcriptional regulator"/>
    <property type="match status" value="1"/>
</dbReference>
<dbReference type="Pfam" id="PF00440">
    <property type="entry name" value="TetR_N"/>
    <property type="match status" value="1"/>
</dbReference>
<evidence type="ECO:0000259" key="5">
    <source>
        <dbReference type="PROSITE" id="PS50977"/>
    </source>
</evidence>
<evidence type="ECO:0000256" key="1">
    <source>
        <dbReference type="ARBA" id="ARBA00023015"/>
    </source>
</evidence>
<dbReference type="Proteomes" id="UP000614047">
    <property type="component" value="Unassembled WGS sequence"/>
</dbReference>
<protein>
    <submittedName>
        <fullName evidence="6">AcrR family transcriptional regulator</fullName>
    </submittedName>
</protein>